<reference evidence="2" key="1">
    <citation type="journal article" date="2019" name="Int. J. Syst. Evol. Microbiol.">
        <title>The Global Catalogue of Microorganisms (GCM) 10K type strain sequencing project: providing services to taxonomists for standard genome sequencing and annotation.</title>
        <authorList>
            <consortium name="The Broad Institute Genomics Platform"/>
            <consortium name="The Broad Institute Genome Sequencing Center for Infectious Disease"/>
            <person name="Wu L."/>
            <person name="Ma J."/>
        </authorList>
    </citation>
    <scope>NUCLEOTIDE SEQUENCE [LARGE SCALE GENOMIC DNA]</scope>
    <source>
        <strain evidence="2">KCTC 52042</strain>
    </source>
</reference>
<proteinExistence type="predicted"/>
<evidence type="ECO:0000313" key="1">
    <source>
        <dbReference type="EMBL" id="MFD2532975.1"/>
    </source>
</evidence>
<dbReference type="Proteomes" id="UP001597460">
    <property type="component" value="Unassembled WGS sequence"/>
</dbReference>
<comment type="caution">
    <text evidence="1">The sequence shown here is derived from an EMBL/GenBank/DDBJ whole genome shotgun (WGS) entry which is preliminary data.</text>
</comment>
<keyword evidence="2" id="KW-1185">Reference proteome</keyword>
<gene>
    <name evidence="1" type="ORF">ACFSVN_10995</name>
</gene>
<dbReference type="EMBL" id="JBHULI010000025">
    <property type="protein sequence ID" value="MFD2532975.1"/>
    <property type="molecule type" value="Genomic_DNA"/>
</dbReference>
<protein>
    <submittedName>
        <fullName evidence="1">Uncharacterized protein</fullName>
    </submittedName>
</protein>
<dbReference type="RefSeq" id="WP_390302436.1">
    <property type="nucleotide sequence ID" value="NZ_JBHULI010000025.1"/>
</dbReference>
<organism evidence="1 2">
    <name type="scientific">Gracilimonas halophila</name>
    <dbReference type="NCBI Taxonomy" id="1834464"/>
    <lineage>
        <taxon>Bacteria</taxon>
        <taxon>Pseudomonadati</taxon>
        <taxon>Balneolota</taxon>
        <taxon>Balneolia</taxon>
        <taxon>Balneolales</taxon>
        <taxon>Balneolaceae</taxon>
        <taxon>Gracilimonas</taxon>
    </lineage>
</organism>
<name>A0ABW5JMJ5_9BACT</name>
<sequence>MGKMFSEQQLQKALFRNYTAKFGVWIKLEVTIRNVGTFQQKTSDTVILF</sequence>
<accession>A0ABW5JMJ5</accession>
<evidence type="ECO:0000313" key="2">
    <source>
        <dbReference type="Proteomes" id="UP001597460"/>
    </source>
</evidence>